<sequence>MTVAIAASAPIVVPAPAQARAVRPVSVIADARMPVDTSQGHAQFPLYLSADWNVPQPAIQRAVVIVHGRLRNADTYFRAAQHARELAGVDPCAP</sequence>
<protein>
    <submittedName>
        <fullName evidence="1">Uncharacterized protein</fullName>
    </submittedName>
</protein>
<accession>A0ACC6RSW9</accession>
<name>A0ACC6RSW9_9BURK</name>
<proteinExistence type="predicted"/>
<dbReference type="Proteomes" id="UP001392318">
    <property type="component" value="Unassembled WGS sequence"/>
</dbReference>
<evidence type="ECO:0000313" key="2">
    <source>
        <dbReference type="Proteomes" id="UP001392318"/>
    </source>
</evidence>
<evidence type="ECO:0000313" key="1">
    <source>
        <dbReference type="EMBL" id="MEM5404502.1"/>
    </source>
</evidence>
<keyword evidence="2" id="KW-1185">Reference proteome</keyword>
<comment type="caution">
    <text evidence="1">The sequence shown here is derived from an EMBL/GenBank/DDBJ whole genome shotgun (WGS) entry which is preliminary data.</text>
</comment>
<gene>
    <name evidence="1" type="ORF">VSR83_31495</name>
</gene>
<organism evidence="1 2">
    <name type="scientific">Paraburkholderia unamae</name>
    <dbReference type="NCBI Taxonomy" id="219649"/>
    <lineage>
        <taxon>Bacteria</taxon>
        <taxon>Pseudomonadati</taxon>
        <taxon>Pseudomonadota</taxon>
        <taxon>Betaproteobacteria</taxon>
        <taxon>Burkholderiales</taxon>
        <taxon>Burkholderiaceae</taxon>
        <taxon>Paraburkholderia</taxon>
    </lineage>
</organism>
<dbReference type="EMBL" id="JAYMRU010000030">
    <property type="protein sequence ID" value="MEM5404502.1"/>
    <property type="molecule type" value="Genomic_DNA"/>
</dbReference>
<reference evidence="1" key="1">
    <citation type="submission" date="2024-01" db="EMBL/GenBank/DDBJ databases">
        <title>The diversity of rhizobia nodulating Mimosa spp. in eleven states of Brazil covering several biomes is determined by host plant, location, and edaphic factors.</title>
        <authorList>
            <person name="Rouws L."/>
            <person name="Barauna A."/>
            <person name="Beukes C."/>
            <person name="De Faria S.M."/>
            <person name="Gross E."/>
            <person name="Dos Reis Junior F.B."/>
            <person name="Simon M."/>
            <person name="Maluk M."/>
            <person name="Odee D.W."/>
            <person name="Kenicer G."/>
            <person name="Young J.P.W."/>
            <person name="Reis V.M."/>
            <person name="Zilli J."/>
            <person name="James E.K."/>
        </authorList>
    </citation>
    <scope>NUCLEOTIDE SEQUENCE</scope>
    <source>
        <strain evidence="1">JPY452</strain>
    </source>
</reference>